<proteinExistence type="predicted"/>
<organism evidence="2 3">
    <name type="scientific">Pseudaeromonas sharmana</name>
    <dbReference type="NCBI Taxonomy" id="328412"/>
    <lineage>
        <taxon>Bacteria</taxon>
        <taxon>Pseudomonadati</taxon>
        <taxon>Pseudomonadota</taxon>
        <taxon>Gammaproteobacteria</taxon>
        <taxon>Aeromonadales</taxon>
        <taxon>Aeromonadaceae</taxon>
        <taxon>Pseudaeromonas</taxon>
    </lineage>
</organism>
<dbReference type="PROSITE" id="PS51257">
    <property type="entry name" value="PROKAR_LIPOPROTEIN"/>
    <property type="match status" value="1"/>
</dbReference>
<protein>
    <submittedName>
        <fullName evidence="2">MalM family protein</fullName>
    </submittedName>
</protein>
<feature type="signal peptide" evidence="1">
    <location>
        <begin position="1"/>
        <end position="18"/>
    </location>
</feature>
<dbReference type="RefSeq" id="WP_377154353.1">
    <property type="nucleotide sequence ID" value="NZ_JBHSAF010000015.1"/>
</dbReference>
<keyword evidence="1" id="KW-0732">Signal</keyword>
<gene>
    <name evidence="2" type="ORF">ACFOSS_15665</name>
</gene>
<dbReference type="InterPro" id="IPR010794">
    <property type="entry name" value="MalM"/>
</dbReference>
<dbReference type="Proteomes" id="UP001595692">
    <property type="component" value="Unassembled WGS sequence"/>
</dbReference>
<comment type="caution">
    <text evidence="2">The sequence shown here is derived from an EMBL/GenBank/DDBJ whole genome shotgun (WGS) entry which is preliminary data.</text>
</comment>
<name>A0ABV8CRW7_9GAMM</name>
<keyword evidence="3" id="KW-1185">Reference proteome</keyword>
<sequence>MKVTRLTTVLLLALSASACSTLEDVIVPTSEYKNVLDNREAAASQLAQASICCQDFTHLTYTPLPGVYKQLVSIGASSPVFNFTEGRSFFAAYQLPQNSGDLRITLSAQIDKTVFVPRVVMLDAQFRVTRIIDDKIFKYVPAQLLDGDQLQGVFTIDRTMAGNPNNETYMVVYTPENGLNDTTTITHPSKLMAKSLAVVDPGIKDPEIPHSAWGLVKVEVEDLSGNSGEANIYKPAYQDTVDAMVPKVDPAPNKLVVAAPAATAVVASSTAVQTPAAATVMPATPAPTGMAAGGTMLAETEQLYNQLIEKAVSGGDIEKAMQLATEAERAGSATAKATLVNAIKRSQK</sequence>
<dbReference type="EMBL" id="JBHSAF010000015">
    <property type="protein sequence ID" value="MFC3914887.1"/>
    <property type="molecule type" value="Genomic_DNA"/>
</dbReference>
<feature type="chain" id="PRO_5046202185" evidence="1">
    <location>
        <begin position="19"/>
        <end position="348"/>
    </location>
</feature>
<dbReference type="Pfam" id="PF07148">
    <property type="entry name" value="MalM"/>
    <property type="match status" value="1"/>
</dbReference>
<evidence type="ECO:0000256" key="1">
    <source>
        <dbReference type="SAM" id="SignalP"/>
    </source>
</evidence>
<evidence type="ECO:0000313" key="2">
    <source>
        <dbReference type="EMBL" id="MFC3914887.1"/>
    </source>
</evidence>
<accession>A0ABV8CRW7</accession>
<evidence type="ECO:0000313" key="3">
    <source>
        <dbReference type="Proteomes" id="UP001595692"/>
    </source>
</evidence>
<reference evidence="3" key="1">
    <citation type="journal article" date="2019" name="Int. J. Syst. Evol. Microbiol.">
        <title>The Global Catalogue of Microorganisms (GCM) 10K type strain sequencing project: providing services to taxonomists for standard genome sequencing and annotation.</title>
        <authorList>
            <consortium name="The Broad Institute Genomics Platform"/>
            <consortium name="The Broad Institute Genome Sequencing Center for Infectious Disease"/>
            <person name="Wu L."/>
            <person name="Ma J."/>
        </authorList>
    </citation>
    <scope>NUCLEOTIDE SEQUENCE [LARGE SCALE GENOMIC DNA]</scope>
    <source>
        <strain evidence="3">CCUG 54939</strain>
    </source>
</reference>